<keyword evidence="1" id="KW-0472">Membrane</keyword>
<organism evidence="2 3">
    <name type="scientific">Buttiauxella noackiae ATCC 51607</name>
    <dbReference type="NCBI Taxonomy" id="1354255"/>
    <lineage>
        <taxon>Bacteria</taxon>
        <taxon>Pseudomonadati</taxon>
        <taxon>Pseudomonadota</taxon>
        <taxon>Gammaproteobacteria</taxon>
        <taxon>Enterobacterales</taxon>
        <taxon>Enterobacteriaceae</taxon>
        <taxon>Buttiauxella</taxon>
    </lineage>
</organism>
<keyword evidence="3" id="KW-1185">Reference proteome</keyword>
<reference evidence="2 3" key="1">
    <citation type="submission" date="2016-04" db="EMBL/GenBank/DDBJ databases">
        <title>ATOL: Assembling a taxonomically balanced genome-scale reconstruction of the evolutionary history of the Enterobacteriaceae.</title>
        <authorList>
            <person name="Plunkett G.III."/>
            <person name="Neeno-Eckwall E.C."/>
            <person name="Glasner J.D."/>
            <person name="Perna N.T."/>
        </authorList>
    </citation>
    <scope>NUCLEOTIDE SEQUENCE [LARGE SCALE GENOMIC DNA]</scope>
    <source>
        <strain evidence="2 3">ATCC 51607</strain>
    </source>
</reference>
<keyword evidence="1" id="KW-1133">Transmembrane helix</keyword>
<accession>A0A1B7HV15</accession>
<dbReference type="AlphaFoldDB" id="A0A1B7HV15"/>
<protein>
    <submittedName>
        <fullName evidence="2">Uncharacterized protein</fullName>
    </submittedName>
</protein>
<gene>
    <name evidence="2" type="ORF">M979_1384</name>
</gene>
<dbReference type="InterPro" id="IPR047839">
    <property type="entry name" value="YoaK-like"/>
</dbReference>
<dbReference type="EMBL" id="LXEO01000015">
    <property type="protein sequence ID" value="OAT19492.1"/>
    <property type="molecule type" value="Genomic_DNA"/>
</dbReference>
<feature type="transmembrane region" description="Helical" evidence="1">
    <location>
        <begin position="21"/>
        <end position="44"/>
    </location>
</feature>
<dbReference type="NCBIfam" id="NF033821">
    <property type="entry name" value="YoaK"/>
    <property type="match status" value="1"/>
</dbReference>
<name>A0A1B7HV15_9ENTR</name>
<evidence type="ECO:0000256" key="1">
    <source>
        <dbReference type="SAM" id="Phobius"/>
    </source>
</evidence>
<evidence type="ECO:0000313" key="2">
    <source>
        <dbReference type="EMBL" id="OAT19492.1"/>
    </source>
</evidence>
<comment type="caution">
    <text evidence="2">The sequence shown here is derived from an EMBL/GenBank/DDBJ whole genome shotgun (WGS) entry which is preliminary data.</text>
</comment>
<proteinExistence type="predicted"/>
<dbReference type="Proteomes" id="UP000078286">
    <property type="component" value="Unassembled WGS sequence"/>
</dbReference>
<evidence type="ECO:0000313" key="3">
    <source>
        <dbReference type="Proteomes" id="UP000078286"/>
    </source>
</evidence>
<keyword evidence="1" id="KW-0812">Transmembrane</keyword>
<sequence length="48" mass="5103">MAATGGKFSNIIKERKMKIGVLFPIAIIVAAIVFITWFIVGGYATSAS</sequence>